<comment type="caution">
    <text evidence="1">The sequence shown here is derived from an EMBL/GenBank/DDBJ whole genome shotgun (WGS) entry which is preliminary data.</text>
</comment>
<reference evidence="1 2" key="1">
    <citation type="journal article" date="2016" name="Nat. Commun.">
        <title>Thousands of microbial genomes shed light on interconnected biogeochemical processes in an aquifer system.</title>
        <authorList>
            <person name="Anantharaman K."/>
            <person name="Brown C.T."/>
            <person name="Hug L.A."/>
            <person name="Sharon I."/>
            <person name="Castelle C.J."/>
            <person name="Probst A.J."/>
            <person name="Thomas B.C."/>
            <person name="Singh A."/>
            <person name="Wilkins M.J."/>
            <person name="Karaoz U."/>
            <person name="Brodie E.L."/>
            <person name="Williams K.H."/>
            <person name="Hubbard S.S."/>
            <person name="Banfield J.F."/>
        </authorList>
    </citation>
    <scope>NUCLEOTIDE SEQUENCE [LARGE SCALE GENOMIC DNA]</scope>
</reference>
<sequence>MNNKQAYILLAKPPVLGQVGHSLPGKISEEQRLEIYSSYLSETISYFNTLPNIDLIISCEERYQEVLLQNHFPQLKLSKVISGDLGDRLEELAHYALSYLEYKQVFITSQEFIFVSEENLHRWGRVLDRTSHSIILVPYENNLGIVGLNFPFTGLYEDVVWQKANVIKQLQGNIKNLHVKSTIIEEDVFSAELSQNYPETTQLMKAIS</sequence>
<evidence type="ECO:0000313" key="1">
    <source>
        <dbReference type="EMBL" id="OGC82479.1"/>
    </source>
</evidence>
<name>A0A1F4XLD7_9BACT</name>
<dbReference type="EMBL" id="MEWR01000006">
    <property type="protein sequence ID" value="OGC82479.1"/>
    <property type="molecule type" value="Genomic_DNA"/>
</dbReference>
<organism evidence="1 2">
    <name type="scientific">Candidatus Abawacabacteria bacterium RBG_16_42_10</name>
    <dbReference type="NCBI Taxonomy" id="1817814"/>
    <lineage>
        <taxon>Bacteria</taxon>
        <taxon>Candidatus Abawacaibacteriota</taxon>
    </lineage>
</organism>
<proteinExistence type="predicted"/>
<evidence type="ECO:0000313" key="2">
    <source>
        <dbReference type="Proteomes" id="UP000177614"/>
    </source>
</evidence>
<gene>
    <name evidence="1" type="ORF">A2V81_00260</name>
</gene>
<dbReference type="AlphaFoldDB" id="A0A1F4XLD7"/>
<dbReference type="Gene3D" id="3.90.550.10">
    <property type="entry name" value="Spore Coat Polysaccharide Biosynthesis Protein SpsA, Chain A"/>
    <property type="match status" value="1"/>
</dbReference>
<dbReference type="InterPro" id="IPR029044">
    <property type="entry name" value="Nucleotide-diphossugar_trans"/>
</dbReference>
<accession>A0A1F4XLD7</accession>
<protein>
    <submittedName>
        <fullName evidence="1">Uncharacterized protein</fullName>
    </submittedName>
</protein>
<dbReference type="Proteomes" id="UP000177614">
    <property type="component" value="Unassembled WGS sequence"/>
</dbReference>